<reference evidence="1 2" key="1">
    <citation type="submission" date="2015-09" db="EMBL/GenBank/DDBJ databases">
        <title>Trachymyrmex zeteki WGS genome.</title>
        <authorList>
            <person name="Nygaard S."/>
            <person name="Hu H."/>
            <person name="Boomsma J."/>
            <person name="Zhang G."/>
        </authorList>
    </citation>
    <scope>NUCLEOTIDE SEQUENCE [LARGE SCALE GENOMIC DNA]</scope>
    <source>
        <strain evidence="1">Tzet28-1</strain>
        <tissue evidence="1">Whole body</tissue>
    </source>
</reference>
<dbReference type="Proteomes" id="UP000075809">
    <property type="component" value="Unassembled WGS sequence"/>
</dbReference>
<protein>
    <submittedName>
        <fullName evidence="1">Uncharacterized protein</fullName>
    </submittedName>
</protein>
<accession>A0A151X4B5</accession>
<proteinExistence type="predicted"/>
<name>A0A151X4B5_9HYME</name>
<dbReference type="EMBL" id="KQ982557">
    <property type="protein sequence ID" value="KYQ55058.1"/>
    <property type="molecule type" value="Genomic_DNA"/>
</dbReference>
<gene>
    <name evidence="1" type="ORF">ALC60_06061</name>
</gene>
<organism evidence="1 2">
    <name type="scientific">Mycetomoellerius zeteki</name>
    <dbReference type="NCBI Taxonomy" id="64791"/>
    <lineage>
        <taxon>Eukaryota</taxon>
        <taxon>Metazoa</taxon>
        <taxon>Ecdysozoa</taxon>
        <taxon>Arthropoda</taxon>
        <taxon>Hexapoda</taxon>
        <taxon>Insecta</taxon>
        <taxon>Pterygota</taxon>
        <taxon>Neoptera</taxon>
        <taxon>Endopterygota</taxon>
        <taxon>Hymenoptera</taxon>
        <taxon>Apocrita</taxon>
        <taxon>Aculeata</taxon>
        <taxon>Formicoidea</taxon>
        <taxon>Formicidae</taxon>
        <taxon>Myrmicinae</taxon>
        <taxon>Mycetomoellerius</taxon>
    </lineage>
</organism>
<sequence length="83" mass="9482">MYEIFHDAQTKACHLIYACRYLKQSNATVKCPNYTYNTDALEGKNGSAEEKGQLRPAREIWYVADRRQIVENIIEGDTHTGGD</sequence>
<dbReference type="AlphaFoldDB" id="A0A151X4B5"/>
<evidence type="ECO:0000313" key="2">
    <source>
        <dbReference type="Proteomes" id="UP000075809"/>
    </source>
</evidence>
<evidence type="ECO:0000313" key="1">
    <source>
        <dbReference type="EMBL" id="KYQ55058.1"/>
    </source>
</evidence>
<keyword evidence="2" id="KW-1185">Reference proteome</keyword>